<keyword evidence="6" id="KW-1185">Reference proteome</keyword>
<evidence type="ECO:0000313" key="5">
    <source>
        <dbReference type="EMBL" id="TQB77330.1"/>
    </source>
</evidence>
<dbReference type="PROSITE" id="PS50297">
    <property type="entry name" value="ANK_REP_REGION"/>
    <property type="match status" value="1"/>
</dbReference>
<dbReference type="InterPro" id="IPR036770">
    <property type="entry name" value="Ankyrin_rpt-contain_sf"/>
</dbReference>
<feature type="compositionally biased region" description="Basic and acidic residues" evidence="4">
    <location>
        <begin position="201"/>
        <end position="210"/>
    </location>
</feature>
<evidence type="ECO:0000256" key="1">
    <source>
        <dbReference type="ARBA" id="ARBA00022737"/>
    </source>
</evidence>
<organism evidence="5 6">
    <name type="scientific">Monascus purpureus</name>
    <name type="common">Red mold</name>
    <name type="synonym">Monascus anka</name>
    <dbReference type="NCBI Taxonomy" id="5098"/>
    <lineage>
        <taxon>Eukaryota</taxon>
        <taxon>Fungi</taxon>
        <taxon>Dikarya</taxon>
        <taxon>Ascomycota</taxon>
        <taxon>Pezizomycotina</taxon>
        <taxon>Eurotiomycetes</taxon>
        <taxon>Eurotiomycetidae</taxon>
        <taxon>Eurotiales</taxon>
        <taxon>Aspergillaceae</taxon>
        <taxon>Monascus</taxon>
    </lineage>
</organism>
<dbReference type="PROSITE" id="PS50088">
    <property type="entry name" value="ANK_REPEAT"/>
    <property type="match status" value="1"/>
</dbReference>
<protein>
    <submittedName>
        <fullName evidence="5">Uncharacterized protein</fullName>
    </submittedName>
</protein>
<dbReference type="Proteomes" id="UP000319663">
    <property type="component" value="Unassembled WGS sequence"/>
</dbReference>
<feature type="region of interest" description="Disordered" evidence="4">
    <location>
        <begin position="201"/>
        <end position="231"/>
    </location>
</feature>
<dbReference type="AlphaFoldDB" id="A0A507R7Q9"/>
<name>A0A507R7Q9_MONPU</name>
<dbReference type="OrthoDB" id="10057496at2759"/>
<keyword evidence="1" id="KW-0677">Repeat</keyword>
<dbReference type="STRING" id="5098.A0A507R7Q9"/>
<evidence type="ECO:0000256" key="4">
    <source>
        <dbReference type="SAM" id="MobiDB-lite"/>
    </source>
</evidence>
<reference evidence="5 6" key="1">
    <citation type="submission" date="2019-06" db="EMBL/GenBank/DDBJ databases">
        <title>Wine fermentation using esterase from Monascus purpureus.</title>
        <authorList>
            <person name="Geng C."/>
            <person name="Zhang Y."/>
        </authorList>
    </citation>
    <scope>NUCLEOTIDE SEQUENCE [LARGE SCALE GENOMIC DNA]</scope>
    <source>
        <strain evidence="5">HQ1</strain>
    </source>
</reference>
<dbReference type="SMART" id="SM00248">
    <property type="entry name" value="ANK"/>
    <property type="match status" value="1"/>
</dbReference>
<dbReference type="EMBL" id="VIFY01000002">
    <property type="protein sequence ID" value="TQB77330.1"/>
    <property type="molecule type" value="Genomic_DNA"/>
</dbReference>
<comment type="caution">
    <text evidence="5">The sequence shown here is derived from an EMBL/GenBank/DDBJ whole genome shotgun (WGS) entry which is preliminary data.</text>
</comment>
<accession>A0A507R7Q9</accession>
<evidence type="ECO:0000256" key="2">
    <source>
        <dbReference type="ARBA" id="ARBA00023043"/>
    </source>
</evidence>
<gene>
    <name evidence="5" type="ORF">MPDQ_002967</name>
</gene>
<dbReference type="PANTHER" id="PTHR24173:SF74">
    <property type="entry name" value="ANKYRIN REPEAT DOMAIN-CONTAINING PROTEIN 16"/>
    <property type="match status" value="1"/>
</dbReference>
<keyword evidence="2 3" id="KW-0040">ANK repeat</keyword>
<dbReference type="SUPFAM" id="SSF48403">
    <property type="entry name" value="Ankyrin repeat"/>
    <property type="match status" value="1"/>
</dbReference>
<dbReference type="InterPro" id="IPR002110">
    <property type="entry name" value="Ankyrin_rpt"/>
</dbReference>
<dbReference type="Gene3D" id="1.25.40.20">
    <property type="entry name" value="Ankyrin repeat-containing domain"/>
    <property type="match status" value="1"/>
</dbReference>
<proteinExistence type="predicted"/>
<evidence type="ECO:0000313" key="6">
    <source>
        <dbReference type="Proteomes" id="UP000319663"/>
    </source>
</evidence>
<evidence type="ECO:0000256" key="3">
    <source>
        <dbReference type="PROSITE-ProRule" id="PRU00023"/>
    </source>
</evidence>
<feature type="repeat" description="ANK" evidence="3">
    <location>
        <begin position="109"/>
        <end position="141"/>
    </location>
</feature>
<feature type="region of interest" description="Disordered" evidence="4">
    <location>
        <begin position="156"/>
        <end position="186"/>
    </location>
</feature>
<dbReference type="PANTHER" id="PTHR24173">
    <property type="entry name" value="ANKYRIN REPEAT CONTAINING"/>
    <property type="match status" value="1"/>
</dbReference>
<dbReference type="Pfam" id="PF12796">
    <property type="entry name" value="Ank_2"/>
    <property type="match status" value="1"/>
</dbReference>
<sequence length="231" mass="24464">MSSTQTTQVPIKLSFESIDDLIYDARSGDLDALKTDIASLSKQHDCSESLIVASAIDMEPESEGGTGSCLLHFPAANGNLEILSYLLQILYSSSEFSAKKSIVNHGNHSGNTPLHWAALNTHLECVKALVAAGADISIKNDAGHDAVFLAERTAWTAEGEGDETQEQKEQDESEGGEEDKGKISPGRAVVEWLLGCEKGDSLETSARDGSESASAFGNASGEAMDGVEETK</sequence>